<accession>A0A0C4F4H7</accession>
<evidence type="ECO:0000256" key="1">
    <source>
        <dbReference type="SAM" id="MobiDB-lite"/>
    </source>
</evidence>
<feature type="compositionally biased region" description="Pro residues" evidence="1">
    <location>
        <begin position="216"/>
        <end position="225"/>
    </location>
</feature>
<feature type="region of interest" description="Disordered" evidence="1">
    <location>
        <begin position="200"/>
        <end position="236"/>
    </location>
</feature>
<sequence>MQKFWVNNGPVFSGPFQEVEPFITWIQAMQIYFVTKDVVLAKDKIKIVGNRIMETNLVSFYASESAAYLPGTWAAFKKRMFEVAVPFNWRMELKKQIKQLKMLPTESFLGYSTRARTLQSLVNFDTTDAARLGDFDLAQYVVFDLQEDLQDRVTELRYMDVTPFAYGGFEQSRTWGNVAGGCPGPVDKTWIDVPASFVTPPKPPNYSAPRARGNPQPAPGRPTHPPAGRTSPRGASVAGISRDLASDMIEAGLDPAAVASMLIEDKRHNGPFDEEEADFMRRLGSPAAPAKTTENEPSPAEVAVMEAIDAQVEMNEQEETLPGETILDWDDFQNEIAGI</sequence>
<dbReference type="EnsemblFungi" id="PTTG_08017-t43_1">
    <property type="protein sequence ID" value="PTTG_08017-t43_1-p1"/>
    <property type="gene ID" value="PTTG_08017"/>
</dbReference>
<organism evidence="2">
    <name type="scientific">Puccinia triticina (isolate 1-1 / race 1 (BBBD))</name>
    <name type="common">Brown leaf rust fungus</name>
    <dbReference type="NCBI Taxonomy" id="630390"/>
    <lineage>
        <taxon>Eukaryota</taxon>
        <taxon>Fungi</taxon>
        <taxon>Dikarya</taxon>
        <taxon>Basidiomycota</taxon>
        <taxon>Pucciniomycotina</taxon>
        <taxon>Pucciniomycetes</taxon>
        <taxon>Pucciniales</taxon>
        <taxon>Pucciniaceae</taxon>
        <taxon>Puccinia</taxon>
    </lineage>
</organism>
<dbReference type="Proteomes" id="UP000005240">
    <property type="component" value="Unassembled WGS sequence"/>
</dbReference>
<reference evidence="2" key="2">
    <citation type="submission" date="2016-05" db="EMBL/GenBank/DDBJ databases">
        <title>Comparative analysis highlights variable genome content of wheat rusts and divergence of the mating loci.</title>
        <authorList>
            <person name="Cuomo C.A."/>
            <person name="Bakkeren G."/>
            <person name="Szabo L."/>
            <person name="Khalil H."/>
            <person name="Joly D."/>
            <person name="Goldberg J."/>
            <person name="Young S."/>
            <person name="Zeng Q."/>
            <person name="Fellers J."/>
        </authorList>
    </citation>
    <scope>NUCLEOTIDE SEQUENCE [LARGE SCALE GENOMIC DNA]</scope>
    <source>
        <strain evidence="2">1-1 BBBD Race 1</strain>
    </source>
</reference>
<name>A0A0C4F4H7_PUCT1</name>
<evidence type="ECO:0000313" key="4">
    <source>
        <dbReference type="Proteomes" id="UP000005240"/>
    </source>
</evidence>
<evidence type="ECO:0008006" key="5">
    <source>
        <dbReference type="Google" id="ProtNLM"/>
    </source>
</evidence>
<evidence type="ECO:0000313" key="3">
    <source>
        <dbReference type="EnsemblFungi" id="PTTG_08017-t43_1-p1"/>
    </source>
</evidence>
<dbReference type="STRING" id="630390.A0A0C4F4H7"/>
<proteinExistence type="predicted"/>
<reference evidence="3 4" key="3">
    <citation type="journal article" date="2017" name="G3 (Bethesda)">
        <title>Comparative analysis highlights variable genome content of wheat rusts and divergence of the mating loci.</title>
        <authorList>
            <person name="Cuomo C.A."/>
            <person name="Bakkeren G."/>
            <person name="Khalil H.B."/>
            <person name="Panwar V."/>
            <person name="Joly D."/>
            <person name="Linning R."/>
            <person name="Sakthikumar S."/>
            <person name="Song X."/>
            <person name="Adiconis X."/>
            <person name="Fan L."/>
            <person name="Goldberg J.M."/>
            <person name="Levin J.Z."/>
            <person name="Young S."/>
            <person name="Zeng Q."/>
            <person name="Anikster Y."/>
            <person name="Bruce M."/>
            <person name="Wang M."/>
            <person name="Yin C."/>
            <person name="McCallum B."/>
            <person name="Szabo L.J."/>
            <person name="Hulbert S."/>
            <person name="Chen X."/>
            <person name="Fellers J.P."/>
        </authorList>
    </citation>
    <scope>NUCLEOTIDE SEQUENCE</scope>
    <source>
        <strain evidence="3">isolate 1-1 / race 1 (BBBD)</strain>
        <strain evidence="4">Isolate 1-1 / race 1 (BBBD)</strain>
    </source>
</reference>
<dbReference type="AlphaFoldDB" id="A0A0C4F4H7"/>
<keyword evidence="4" id="KW-1185">Reference proteome</keyword>
<dbReference type="OrthoDB" id="2505542at2759"/>
<reference evidence="3" key="4">
    <citation type="submission" date="2025-05" db="UniProtKB">
        <authorList>
            <consortium name="EnsemblFungi"/>
        </authorList>
    </citation>
    <scope>IDENTIFICATION</scope>
    <source>
        <strain evidence="3">isolate 1-1 / race 1 (BBBD)</strain>
    </source>
</reference>
<dbReference type="VEuPathDB" id="FungiDB:PTTG_08017"/>
<gene>
    <name evidence="2" type="ORF">PTTG_08017</name>
</gene>
<protein>
    <recommendedName>
        <fullName evidence="5">Retrotransposon gag domain-containing protein</fullName>
    </recommendedName>
</protein>
<reference evidence="2" key="1">
    <citation type="submission" date="2009-11" db="EMBL/GenBank/DDBJ databases">
        <authorList>
            <consortium name="The Broad Institute Genome Sequencing Platform"/>
            <person name="Ward D."/>
            <person name="Feldgarden M."/>
            <person name="Earl A."/>
            <person name="Young S.K."/>
            <person name="Zeng Q."/>
            <person name="Koehrsen M."/>
            <person name="Alvarado L."/>
            <person name="Berlin A."/>
            <person name="Bochicchio J."/>
            <person name="Borenstein D."/>
            <person name="Chapman S.B."/>
            <person name="Chen Z."/>
            <person name="Engels R."/>
            <person name="Freedman E."/>
            <person name="Gellesch M."/>
            <person name="Goldberg J."/>
            <person name="Griggs A."/>
            <person name="Gujja S."/>
            <person name="Heilman E."/>
            <person name="Heiman D."/>
            <person name="Hepburn T."/>
            <person name="Howarth C."/>
            <person name="Jen D."/>
            <person name="Larson L."/>
            <person name="Lewis B."/>
            <person name="Mehta T."/>
            <person name="Park D."/>
            <person name="Pearson M."/>
            <person name="Roberts A."/>
            <person name="Saif S."/>
            <person name="Shea T."/>
            <person name="Shenoy N."/>
            <person name="Sisk P."/>
            <person name="Stolte C."/>
            <person name="Sykes S."/>
            <person name="Thomson T."/>
            <person name="Walk T."/>
            <person name="White J."/>
            <person name="Yandava C."/>
            <person name="Izard J."/>
            <person name="Baranova O.V."/>
            <person name="Blanton J.M."/>
            <person name="Tanner A.C."/>
            <person name="Dewhirst F.E."/>
            <person name="Haas B."/>
            <person name="Nusbaum C."/>
            <person name="Birren B."/>
        </authorList>
    </citation>
    <scope>NUCLEOTIDE SEQUENCE [LARGE SCALE GENOMIC DNA]</scope>
    <source>
        <strain evidence="2">1-1 BBBD Race 1</strain>
    </source>
</reference>
<dbReference type="EMBL" id="ADAS02000498">
    <property type="protein sequence ID" value="OAV87271.1"/>
    <property type="molecule type" value="Genomic_DNA"/>
</dbReference>
<evidence type="ECO:0000313" key="2">
    <source>
        <dbReference type="EMBL" id="OAV87271.1"/>
    </source>
</evidence>